<feature type="signal peptide" evidence="1">
    <location>
        <begin position="1"/>
        <end position="21"/>
    </location>
</feature>
<keyword evidence="1" id="KW-0732">Signal</keyword>
<accession>A0AA37KA78</accession>
<reference evidence="2" key="1">
    <citation type="submission" date="2022-01" db="EMBL/GenBank/DDBJ databases">
        <title>Novel bile acid biosynthetic pathways are enriched in the microbiome of centenarians.</title>
        <authorList>
            <person name="Sato Y."/>
            <person name="Atarashi K."/>
            <person name="Plichta R.D."/>
            <person name="Arai Y."/>
            <person name="Sasajima S."/>
            <person name="Kearney M.S."/>
            <person name="Suda W."/>
            <person name="Takeshita K."/>
            <person name="Sasaki T."/>
            <person name="Okamoto S."/>
            <person name="Skelly N.A."/>
            <person name="Okamura Y."/>
            <person name="Vlamakis H."/>
            <person name="Li Y."/>
            <person name="Tanoue T."/>
            <person name="Takei H."/>
            <person name="Nittono H."/>
            <person name="Narushima S."/>
            <person name="Irie J."/>
            <person name="Itoh H."/>
            <person name="Moriya K."/>
            <person name="Sugiura Y."/>
            <person name="Suematsu M."/>
            <person name="Moritoki N."/>
            <person name="Shibata S."/>
            <person name="Littman R.D."/>
            <person name="Fischbach A.M."/>
            <person name="Uwamino Y."/>
            <person name="Inoue T."/>
            <person name="Honda A."/>
            <person name="Hattori M."/>
            <person name="Murai T."/>
            <person name="Xavier J.R."/>
            <person name="Hirose N."/>
            <person name="Honda K."/>
        </authorList>
    </citation>
    <scope>NUCLEOTIDE SEQUENCE</scope>
    <source>
        <strain evidence="2">CE91-St3</strain>
    </source>
</reference>
<name>A0AA37KA78_9BACT</name>
<dbReference type="RefSeq" id="WP_075965606.1">
    <property type="nucleotide sequence ID" value="NZ_BQNZ01000003.1"/>
</dbReference>
<evidence type="ECO:0000313" key="3">
    <source>
        <dbReference type="Proteomes" id="UP001055114"/>
    </source>
</evidence>
<dbReference type="Proteomes" id="UP001055114">
    <property type="component" value="Unassembled WGS sequence"/>
</dbReference>
<dbReference type="EMBL" id="BQNZ01000003">
    <property type="protein sequence ID" value="GKH73380.1"/>
    <property type="molecule type" value="Genomic_DNA"/>
</dbReference>
<evidence type="ECO:0000313" key="2">
    <source>
        <dbReference type="EMBL" id="GKH73380.1"/>
    </source>
</evidence>
<proteinExistence type="predicted"/>
<evidence type="ECO:0008006" key="4">
    <source>
        <dbReference type="Google" id="ProtNLM"/>
    </source>
</evidence>
<evidence type="ECO:0000256" key="1">
    <source>
        <dbReference type="SAM" id="SignalP"/>
    </source>
</evidence>
<organism evidence="2 3">
    <name type="scientific">Parabacteroides merdae</name>
    <dbReference type="NCBI Taxonomy" id="46503"/>
    <lineage>
        <taxon>Bacteria</taxon>
        <taxon>Pseudomonadati</taxon>
        <taxon>Bacteroidota</taxon>
        <taxon>Bacteroidia</taxon>
        <taxon>Bacteroidales</taxon>
        <taxon>Tannerellaceae</taxon>
        <taxon>Parabacteroides</taxon>
    </lineage>
</organism>
<dbReference type="PROSITE" id="PS51257">
    <property type="entry name" value="PROKAR_LIPOPROTEIN"/>
    <property type="match status" value="1"/>
</dbReference>
<protein>
    <recommendedName>
        <fullName evidence="4">Lipoprotein</fullName>
    </recommendedName>
</protein>
<sequence length="202" mass="22815">MKKLALFLPLLAWLLAGCTPAVKPQLGFFYNEDGTFSPGFDSIRQPQGIVFDMKAGADSSWCYVLSLQEFNLPLTDVSSVLDGVASPDSLCGEENTKVWVKSLGKDSPIVNRMRSMGKEWFVPSVGEWRLLRKSYDRLFAMLDTVPQARQIGMNNYWSSTPEPDPAYPHYGITYDLYGDRYADSNKSDSCLVRFMLRVKLDK</sequence>
<feature type="chain" id="PRO_5041222449" description="Lipoprotein" evidence="1">
    <location>
        <begin position="22"/>
        <end position="202"/>
    </location>
</feature>
<comment type="caution">
    <text evidence="2">The sequence shown here is derived from an EMBL/GenBank/DDBJ whole genome shotgun (WGS) entry which is preliminary data.</text>
</comment>
<dbReference type="AlphaFoldDB" id="A0AA37KA78"/>
<gene>
    <name evidence="2" type="ORF">CE91St3_32430</name>
</gene>